<protein>
    <submittedName>
        <fullName evidence="1">Uncharacterized protein</fullName>
    </submittedName>
</protein>
<accession>A0A452Z554</accession>
<keyword evidence="2" id="KW-1185">Reference proteome</keyword>
<reference evidence="1" key="4">
    <citation type="submission" date="2019-03" db="UniProtKB">
        <authorList>
            <consortium name="EnsemblPlants"/>
        </authorList>
    </citation>
    <scope>IDENTIFICATION</scope>
</reference>
<organism evidence="1 2">
    <name type="scientific">Aegilops tauschii subsp. strangulata</name>
    <name type="common">Goatgrass</name>
    <dbReference type="NCBI Taxonomy" id="200361"/>
    <lineage>
        <taxon>Eukaryota</taxon>
        <taxon>Viridiplantae</taxon>
        <taxon>Streptophyta</taxon>
        <taxon>Embryophyta</taxon>
        <taxon>Tracheophyta</taxon>
        <taxon>Spermatophyta</taxon>
        <taxon>Magnoliopsida</taxon>
        <taxon>Liliopsida</taxon>
        <taxon>Poales</taxon>
        <taxon>Poaceae</taxon>
        <taxon>BOP clade</taxon>
        <taxon>Pooideae</taxon>
        <taxon>Triticodae</taxon>
        <taxon>Triticeae</taxon>
        <taxon>Triticinae</taxon>
        <taxon>Aegilops</taxon>
    </lineage>
</organism>
<sequence length="71" mass="7945">SSNIIRSNDVLCKFDYKSPQISLLRTKSSMVNNSLTSVQQRKANTLSEAQLRLVRHTIIRTSHTKKSAAAT</sequence>
<evidence type="ECO:0000313" key="2">
    <source>
        <dbReference type="Proteomes" id="UP000015105"/>
    </source>
</evidence>
<dbReference type="Proteomes" id="UP000015105">
    <property type="component" value="Chromosome 1D"/>
</dbReference>
<dbReference type="EnsemblPlants" id="AET1Gv20635300.11">
    <property type="protein sequence ID" value="AET1Gv20635300.11"/>
    <property type="gene ID" value="AET1Gv20635300"/>
</dbReference>
<name>A0A452Z554_AEGTS</name>
<reference evidence="2" key="1">
    <citation type="journal article" date="2014" name="Science">
        <title>Ancient hybridizations among the ancestral genomes of bread wheat.</title>
        <authorList>
            <consortium name="International Wheat Genome Sequencing Consortium,"/>
            <person name="Marcussen T."/>
            <person name="Sandve S.R."/>
            <person name="Heier L."/>
            <person name="Spannagl M."/>
            <person name="Pfeifer M."/>
            <person name="Jakobsen K.S."/>
            <person name="Wulff B.B."/>
            <person name="Steuernagel B."/>
            <person name="Mayer K.F."/>
            <person name="Olsen O.A."/>
        </authorList>
    </citation>
    <scope>NUCLEOTIDE SEQUENCE [LARGE SCALE GENOMIC DNA]</scope>
    <source>
        <strain evidence="2">cv. AL8/78</strain>
    </source>
</reference>
<dbReference type="Gramene" id="AET1Gv20635300.11">
    <property type="protein sequence ID" value="AET1Gv20635300.11"/>
    <property type="gene ID" value="AET1Gv20635300"/>
</dbReference>
<reference evidence="2" key="2">
    <citation type="journal article" date="2017" name="Nat. Plants">
        <title>The Aegilops tauschii genome reveals multiple impacts of transposons.</title>
        <authorList>
            <person name="Zhao G."/>
            <person name="Zou C."/>
            <person name="Li K."/>
            <person name="Wang K."/>
            <person name="Li T."/>
            <person name="Gao L."/>
            <person name="Zhang X."/>
            <person name="Wang H."/>
            <person name="Yang Z."/>
            <person name="Liu X."/>
            <person name="Jiang W."/>
            <person name="Mao L."/>
            <person name="Kong X."/>
            <person name="Jiao Y."/>
            <person name="Jia J."/>
        </authorList>
    </citation>
    <scope>NUCLEOTIDE SEQUENCE [LARGE SCALE GENOMIC DNA]</scope>
    <source>
        <strain evidence="2">cv. AL8/78</strain>
    </source>
</reference>
<dbReference type="AlphaFoldDB" id="A0A452Z554"/>
<proteinExistence type="predicted"/>
<evidence type="ECO:0000313" key="1">
    <source>
        <dbReference type="EnsemblPlants" id="AET1Gv20635300.11"/>
    </source>
</evidence>
<reference evidence="1" key="5">
    <citation type="journal article" date="2021" name="G3 (Bethesda)">
        <title>Aegilops tauschii genome assembly Aet v5.0 features greater sequence contiguity and improved annotation.</title>
        <authorList>
            <person name="Wang L."/>
            <person name="Zhu T."/>
            <person name="Rodriguez J.C."/>
            <person name="Deal K.R."/>
            <person name="Dubcovsky J."/>
            <person name="McGuire P.E."/>
            <person name="Lux T."/>
            <person name="Spannagl M."/>
            <person name="Mayer K.F.X."/>
            <person name="Baldrich P."/>
            <person name="Meyers B.C."/>
            <person name="Huo N."/>
            <person name="Gu Y.Q."/>
            <person name="Zhou H."/>
            <person name="Devos K.M."/>
            <person name="Bennetzen J.L."/>
            <person name="Unver T."/>
            <person name="Budak H."/>
            <person name="Gulick P.J."/>
            <person name="Galiba G."/>
            <person name="Kalapos B."/>
            <person name="Nelson D.R."/>
            <person name="Li P."/>
            <person name="You F.M."/>
            <person name="Luo M.C."/>
            <person name="Dvorak J."/>
        </authorList>
    </citation>
    <scope>NUCLEOTIDE SEQUENCE [LARGE SCALE GENOMIC DNA]</scope>
    <source>
        <strain evidence="1">cv. AL8/78</strain>
    </source>
</reference>
<reference evidence="1" key="3">
    <citation type="journal article" date="2017" name="Nature">
        <title>Genome sequence of the progenitor of the wheat D genome Aegilops tauschii.</title>
        <authorList>
            <person name="Luo M.C."/>
            <person name="Gu Y.Q."/>
            <person name="Puiu D."/>
            <person name="Wang H."/>
            <person name="Twardziok S.O."/>
            <person name="Deal K.R."/>
            <person name="Huo N."/>
            <person name="Zhu T."/>
            <person name="Wang L."/>
            <person name="Wang Y."/>
            <person name="McGuire P.E."/>
            <person name="Liu S."/>
            <person name="Long H."/>
            <person name="Ramasamy R.K."/>
            <person name="Rodriguez J.C."/>
            <person name="Van S.L."/>
            <person name="Yuan L."/>
            <person name="Wang Z."/>
            <person name="Xia Z."/>
            <person name="Xiao L."/>
            <person name="Anderson O.D."/>
            <person name="Ouyang S."/>
            <person name="Liang Y."/>
            <person name="Zimin A.V."/>
            <person name="Pertea G."/>
            <person name="Qi P."/>
            <person name="Bennetzen J.L."/>
            <person name="Dai X."/>
            <person name="Dawson M.W."/>
            <person name="Muller H.G."/>
            <person name="Kugler K."/>
            <person name="Rivarola-Duarte L."/>
            <person name="Spannagl M."/>
            <person name="Mayer K.F.X."/>
            <person name="Lu F.H."/>
            <person name="Bevan M.W."/>
            <person name="Leroy P."/>
            <person name="Li P."/>
            <person name="You F.M."/>
            <person name="Sun Q."/>
            <person name="Liu Z."/>
            <person name="Lyons E."/>
            <person name="Wicker T."/>
            <person name="Salzberg S.L."/>
            <person name="Devos K.M."/>
            <person name="Dvorak J."/>
        </authorList>
    </citation>
    <scope>NUCLEOTIDE SEQUENCE [LARGE SCALE GENOMIC DNA]</scope>
    <source>
        <strain evidence="1">cv. AL8/78</strain>
    </source>
</reference>